<proteinExistence type="predicted"/>
<dbReference type="Proteomes" id="UP000817854">
    <property type="component" value="Unassembled WGS sequence"/>
</dbReference>
<dbReference type="PROSITE" id="PS51257">
    <property type="entry name" value="PROKAR_LIPOPROTEIN"/>
    <property type="match status" value="1"/>
</dbReference>
<name>A0ABX0IZ11_9FLAO</name>
<evidence type="ECO:0000313" key="2">
    <source>
        <dbReference type="EMBL" id="NHN27236.1"/>
    </source>
</evidence>
<dbReference type="InterPro" id="IPR041662">
    <property type="entry name" value="SusD-like_2"/>
</dbReference>
<reference evidence="3" key="1">
    <citation type="submission" date="2019-05" db="EMBL/GenBank/DDBJ databases">
        <title>Flavobacterium profundi sp. nov., isolated from a deep-sea seamount.</title>
        <authorList>
            <person name="Zhang D.-C."/>
        </authorList>
    </citation>
    <scope>NUCLEOTIDE SEQUENCE [LARGE SCALE GENOMIC DNA]</scope>
    <source>
        <strain evidence="3">EC11</strain>
    </source>
</reference>
<dbReference type="InterPro" id="IPR011990">
    <property type="entry name" value="TPR-like_helical_dom_sf"/>
</dbReference>
<reference evidence="2 3" key="3">
    <citation type="submission" date="2020-02" db="EMBL/GenBank/DDBJ databases">
        <title>Flavobacterium profundi sp. nov., isolated from a deep-sea seamount.</title>
        <authorList>
            <person name="Zhang D.-C."/>
        </authorList>
    </citation>
    <scope>NUCLEOTIDE SEQUENCE [LARGE SCALE GENOMIC DNA]</scope>
    <source>
        <strain evidence="2 3">EC11</strain>
    </source>
</reference>
<organism evidence="2 3">
    <name type="scientific">Flavobacterium jejuense</name>
    <dbReference type="NCBI Taxonomy" id="1544455"/>
    <lineage>
        <taxon>Bacteria</taxon>
        <taxon>Pseudomonadati</taxon>
        <taxon>Bacteroidota</taxon>
        <taxon>Flavobacteriia</taxon>
        <taxon>Flavobacteriales</taxon>
        <taxon>Flavobacteriaceae</taxon>
        <taxon>Flavobacterium</taxon>
    </lineage>
</organism>
<feature type="chain" id="PRO_5047150400" evidence="1">
    <location>
        <begin position="21"/>
        <end position="480"/>
    </location>
</feature>
<dbReference type="Gene3D" id="1.25.40.390">
    <property type="match status" value="1"/>
</dbReference>
<keyword evidence="2" id="KW-0449">Lipoprotein</keyword>
<reference evidence="2 3" key="2">
    <citation type="submission" date="2019-05" db="EMBL/GenBank/DDBJ databases">
        <authorList>
            <person name="Lianzixin W."/>
        </authorList>
    </citation>
    <scope>NUCLEOTIDE SEQUENCE [LARGE SCALE GENOMIC DNA]</scope>
    <source>
        <strain evidence="2 3">EC11</strain>
    </source>
</reference>
<evidence type="ECO:0000256" key="1">
    <source>
        <dbReference type="SAM" id="SignalP"/>
    </source>
</evidence>
<accession>A0ABX0IZ11</accession>
<dbReference type="EMBL" id="VEVQ02000012">
    <property type="protein sequence ID" value="NHN27236.1"/>
    <property type="molecule type" value="Genomic_DNA"/>
</dbReference>
<keyword evidence="3" id="KW-1185">Reference proteome</keyword>
<dbReference type="Pfam" id="PF12771">
    <property type="entry name" value="SusD-like_2"/>
    <property type="match status" value="1"/>
</dbReference>
<gene>
    <name evidence="2" type="ORF">FIA58_016255</name>
</gene>
<dbReference type="SUPFAM" id="SSF48452">
    <property type="entry name" value="TPR-like"/>
    <property type="match status" value="1"/>
</dbReference>
<protein>
    <submittedName>
        <fullName evidence="2">SusD/RagB family nutrient-binding outer membrane lipoprotein</fullName>
    </submittedName>
</protein>
<sequence>MKNILYTIATLLFISLSSCTKDFEEINTNPNAPNSVQPSLLLRQVIYDFGENMSYEGFVAGDLLSQHRTALDFNLFDRHALKSPQLGGNPWPVFYKNLRDNEIILKQARQTSTLKVYEGPALILKAYMAAGLTDLFGDVPYFEAFNGTNGEVTPAYNTQESIYLDPKGILDNLDKGIAAIENYSDAIPLQGDILYNGNLQSWIRFAKSLKIKYLLRISSKVDVSSQLQALYDEGDFMLTNGQNAIYNFTNTAPNSFRLAQLRIGDFNNFVLSETMEVILTDLNDTRISKLFRPFSNSTSGEFNGLLNGIDASSTSVALSNYSLAGTIFREDTSTLDANFITAWEVQFALAEAAERGLINADGQTLYENGVALAFEYWNTPLPTNYLTGAAAYNAVGSSPIQQIVTQKWIANIINGYEGWVEYRRTGFPELRAISASLNNNLIPIRMPYPAEEEALNRENYIQAANATNDNSINFPVWWDE</sequence>
<feature type="signal peptide" evidence="1">
    <location>
        <begin position="1"/>
        <end position="20"/>
    </location>
</feature>
<dbReference type="RefSeq" id="WP_140963747.1">
    <property type="nucleotide sequence ID" value="NZ_VEVQ02000012.1"/>
</dbReference>
<evidence type="ECO:0000313" key="3">
    <source>
        <dbReference type="Proteomes" id="UP000817854"/>
    </source>
</evidence>
<comment type="caution">
    <text evidence="2">The sequence shown here is derived from an EMBL/GenBank/DDBJ whole genome shotgun (WGS) entry which is preliminary data.</text>
</comment>
<keyword evidence="1" id="KW-0732">Signal</keyword>